<organism evidence="1 2">
    <name type="scientific">Almyronema epifaneia S1</name>
    <dbReference type="NCBI Taxonomy" id="2991925"/>
    <lineage>
        <taxon>Bacteria</taxon>
        <taxon>Bacillati</taxon>
        <taxon>Cyanobacteriota</taxon>
        <taxon>Cyanophyceae</taxon>
        <taxon>Nodosilineales</taxon>
        <taxon>Nodosilineaceae</taxon>
        <taxon>Almyronema</taxon>
        <taxon>Almyronema epifaneia</taxon>
    </lineage>
</organism>
<comment type="caution">
    <text evidence="1">The sequence shown here is derived from an EMBL/GenBank/DDBJ whole genome shotgun (WGS) entry which is preliminary data.</text>
</comment>
<dbReference type="PANTHER" id="PTHR31891">
    <property type="entry name" value="FORMAMIDASE C869.04-RELATED"/>
    <property type="match status" value="1"/>
</dbReference>
<dbReference type="EMBL" id="JBHZOL010000098">
    <property type="protein sequence ID" value="MFE4108068.1"/>
    <property type="molecule type" value="Genomic_DNA"/>
</dbReference>
<dbReference type="Pfam" id="PF03069">
    <property type="entry name" value="FmdA_AmdA"/>
    <property type="match status" value="2"/>
</dbReference>
<evidence type="ECO:0000313" key="1">
    <source>
        <dbReference type="EMBL" id="MFE4108068.1"/>
    </source>
</evidence>
<accession>A0ABW6IIN2</accession>
<keyword evidence="2" id="KW-1185">Reference proteome</keyword>
<protein>
    <submittedName>
        <fullName evidence="1">Acetamidase/formamidase family protein</fullName>
    </submittedName>
</protein>
<reference evidence="1 2" key="1">
    <citation type="submission" date="2024-10" db="EMBL/GenBank/DDBJ databases">
        <authorList>
            <person name="Ratan Roy A."/>
            <person name="Morales Sandoval P.H."/>
            <person name="De Los Santos Villalobos S."/>
            <person name="Chakraborty S."/>
            <person name="Mukherjee J."/>
        </authorList>
    </citation>
    <scope>NUCLEOTIDE SEQUENCE [LARGE SCALE GENOMIC DNA]</scope>
    <source>
        <strain evidence="1 2">S1</strain>
    </source>
</reference>
<dbReference type="Proteomes" id="UP001600165">
    <property type="component" value="Unassembled WGS sequence"/>
</dbReference>
<sequence>MMLRRWQYGLLSVGMVALLGILSASGGWLGRVGAQESQTHYLPANADTVHWGYFSQAIAPKLTVNSGDTITVETLTHHANDDAARMVAGDAGAESVYAWTADFKAVDRRGAGSIDPAVYTKGAGEGAGVHILTGPIYINGAEPGDVLEVQILDVKPRPSGNPDYSGRTFGSNAAAWWGFHYNDLIEEPKPREVITIYELDATESEDYATALYSYRWVPQSDPYGVVHEVIDYPGVPVDHSTVDENFEVLEGVQIPVRPHFGVIGLAPAETDIVDSIPPSYFGGNIDNWRIGEGATMYYPVAVEGALLSLGDPHAAQGDSELAGTAIETSLTGTIKVTVHKQSELSGTVLEDLYYPLLETDDEYVVHGFSYANYLEELGESAQQDIYGQSSVDKAMRDAFRKMRHFLMTTQGMSEDEAITLMSVAADFGITQVVDGNWGVHGILKKSILPPNV</sequence>
<proteinExistence type="predicted"/>
<gene>
    <name evidence="1" type="ORF">ACFVKH_17435</name>
</gene>
<dbReference type="RefSeq" id="WP_377967423.1">
    <property type="nucleotide sequence ID" value="NZ_JBHZOL010000098.1"/>
</dbReference>
<evidence type="ECO:0000313" key="2">
    <source>
        <dbReference type="Proteomes" id="UP001600165"/>
    </source>
</evidence>
<dbReference type="PANTHER" id="PTHR31891:SF1">
    <property type="entry name" value="FORMAMIDASE C869.04-RELATED"/>
    <property type="match status" value="1"/>
</dbReference>
<name>A0ABW6IIN2_9CYAN</name>
<dbReference type="Gene3D" id="3.10.28.20">
    <property type="entry name" value="Acetamidase/Formamidase-like domains"/>
    <property type="match status" value="1"/>
</dbReference>
<dbReference type="InterPro" id="IPR004304">
    <property type="entry name" value="FmdA_AmdA"/>
</dbReference>
<dbReference type="SUPFAM" id="SSF141130">
    <property type="entry name" value="Acetamidase/Formamidase-like"/>
    <property type="match status" value="1"/>
</dbReference>
<dbReference type="Gene3D" id="2.60.120.580">
    <property type="entry name" value="Acetamidase/Formamidase-like domains"/>
    <property type="match status" value="2"/>
</dbReference>